<protein>
    <submittedName>
        <fullName evidence="1">Membrane alanyl aminopeptidase</fullName>
    </submittedName>
</protein>
<sequence>MNSLNITRDEAHRRSTIVTAHSYRVVVDLSGRDPRGEALADPTGTFVSSSTISFSSTGGQTHVDLVADGVYTVVLDGVPLDPAAHQGNRYPISVEAGEHCLTIIALCRYSH</sequence>
<dbReference type="Proteomes" id="UP000016307">
    <property type="component" value="Unassembled WGS sequence"/>
</dbReference>
<keyword evidence="1" id="KW-0378">Hydrolase</keyword>
<dbReference type="EMBL" id="AOSS01000308">
    <property type="protein sequence ID" value="ERF55563.1"/>
    <property type="molecule type" value="Genomic_DNA"/>
</dbReference>
<proteinExistence type="predicted"/>
<reference evidence="1 2" key="1">
    <citation type="journal article" date="2013" name="BMC Genomics">
        <title>Comparative genomics reveals distinct host-interacting traits of three major human-associated propionibacteria.</title>
        <authorList>
            <person name="Mak T.N."/>
            <person name="Schmid M."/>
            <person name="Brzuszkiewicz E."/>
            <person name="Zeng G."/>
            <person name="Meyer R."/>
            <person name="Sfanos K.S."/>
            <person name="Brinkmann V."/>
            <person name="Meyer T.F."/>
            <person name="Bruggemann H."/>
        </authorList>
    </citation>
    <scope>NUCLEOTIDE SEQUENCE [LARGE SCALE GENOMIC DNA]</scope>
    <source>
        <strain evidence="1 2">DSM 20700</strain>
    </source>
</reference>
<keyword evidence="2" id="KW-1185">Reference proteome</keyword>
<evidence type="ECO:0000313" key="2">
    <source>
        <dbReference type="Proteomes" id="UP000016307"/>
    </source>
</evidence>
<dbReference type="AlphaFoldDB" id="U1F7Z2"/>
<organism evidence="1 2">
    <name type="scientific">Cutibacterium granulosum DSM 20700</name>
    <dbReference type="NCBI Taxonomy" id="1160719"/>
    <lineage>
        <taxon>Bacteria</taxon>
        <taxon>Bacillati</taxon>
        <taxon>Actinomycetota</taxon>
        <taxon>Actinomycetes</taxon>
        <taxon>Propionibacteriales</taxon>
        <taxon>Propionibacteriaceae</taxon>
        <taxon>Cutibacterium</taxon>
    </lineage>
</organism>
<evidence type="ECO:0000313" key="1">
    <source>
        <dbReference type="EMBL" id="ERF55563.1"/>
    </source>
</evidence>
<accession>U1F7Z2</accession>
<keyword evidence="1" id="KW-0645">Protease</keyword>
<dbReference type="GO" id="GO:0004177">
    <property type="term" value="F:aminopeptidase activity"/>
    <property type="evidence" value="ECO:0007669"/>
    <property type="project" value="UniProtKB-KW"/>
</dbReference>
<comment type="caution">
    <text evidence="1">The sequence shown here is derived from an EMBL/GenBank/DDBJ whole genome shotgun (WGS) entry which is preliminary data.</text>
</comment>
<keyword evidence="1" id="KW-0031">Aminopeptidase</keyword>
<gene>
    <name evidence="1" type="ORF">H641_08100</name>
</gene>
<name>U1F7Z2_9ACTN</name>
<feature type="non-terminal residue" evidence="1">
    <location>
        <position position="111"/>
    </location>
</feature>